<dbReference type="EMBL" id="HBKN01011248">
    <property type="protein sequence ID" value="CAE2280341.1"/>
    <property type="molecule type" value="Transcribed_RNA"/>
</dbReference>
<evidence type="ECO:0000256" key="2">
    <source>
        <dbReference type="ARBA" id="ARBA00005462"/>
    </source>
</evidence>
<keyword evidence="4" id="KW-0677">Repeat</keyword>
<keyword evidence="5" id="KW-0472">Membrane</keyword>
<dbReference type="InterPro" id="IPR045156">
    <property type="entry name" value="Vac8"/>
</dbReference>
<evidence type="ECO:0000256" key="5">
    <source>
        <dbReference type="ARBA" id="ARBA00023136"/>
    </source>
</evidence>
<dbReference type="PROSITE" id="PS50176">
    <property type="entry name" value="ARM_REPEAT"/>
    <property type="match status" value="1"/>
</dbReference>
<gene>
    <name evidence="9" type="ORF">GTHE00462_LOCUS8889</name>
    <name evidence="10" type="ORF">GTHE00462_LOCUS8897</name>
</gene>
<dbReference type="GO" id="GO:0071562">
    <property type="term" value="P:nucleus-vacuole junction assembly"/>
    <property type="evidence" value="ECO:0007669"/>
    <property type="project" value="InterPro"/>
</dbReference>
<dbReference type="InterPro" id="IPR016024">
    <property type="entry name" value="ARM-type_fold"/>
</dbReference>
<dbReference type="EMBL" id="HBKN01011240">
    <property type="protein sequence ID" value="CAE2280310.1"/>
    <property type="molecule type" value="Transcribed_RNA"/>
</dbReference>
<name>A0A6U5YA74_GUITH</name>
<comment type="subcellular location">
    <subcellularLocation>
        <location evidence="1">Vacuole membrane</location>
        <topology evidence="1">Lipid-anchor</topology>
    </subcellularLocation>
</comment>
<dbReference type="AlphaFoldDB" id="A0A6U5YA74"/>
<evidence type="ECO:0000256" key="8">
    <source>
        <dbReference type="PROSITE-ProRule" id="PRU00259"/>
    </source>
</evidence>
<proteinExistence type="inferred from homology"/>
<evidence type="ECO:0000313" key="9">
    <source>
        <dbReference type="EMBL" id="CAE2280310.1"/>
    </source>
</evidence>
<dbReference type="SUPFAM" id="SSF48371">
    <property type="entry name" value="ARM repeat"/>
    <property type="match status" value="1"/>
</dbReference>
<keyword evidence="6" id="KW-0449">Lipoprotein</keyword>
<evidence type="ECO:0000256" key="7">
    <source>
        <dbReference type="ARBA" id="ARBA00026209"/>
    </source>
</evidence>
<sequence length="373" mass="42073">MRRQLIEMGMLEGMMQLFEDATSQSNEEIKQYLQSTRQGNSQEMSRHLNLIPISVMRILRNATCLLLHNFNLQPRDGQNIRSSYDWLPKKHGSFIEIMLYYPGLMKAVVDSLSHEHHSVQNHAAHVLTNFATFSDEFKREFLDDELLMETLRVLLLSRSADVEVAAAALLWTLFCDDESKLKVLSHRSPEGDTFLPTIADLLLHGERETKEMMGRIVWRLSAQSQSRGEKMRVDSVESARKSLGDGTITNLIKQDLCRQPGILEGLAALLGEDELQGREIAAAALWSLTVERENKRFIVPYSNVINGLANLLQDGTASASSLEYAASALRNLATDPVVVDMLHAKHKKLVVLLLTRCDVLEWQKNIVSATSYV</sequence>
<evidence type="ECO:0000256" key="1">
    <source>
        <dbReference type="ARBA" id="ARBA00004592"/>
    </source>
</evidence>
<evidence type="ECO:0000256" key="3">
    <source>
        <dbReference type="ARBA" id="ARBA00022554"/>
    </source>
</evidence>
<evidence type="ECO:0000313" key="10">
    <source>
        <dbReference type="EMBL" id="CAE2280341.1"/>
    </source>
</evidence>
<dbReference type="GO" id="GO:0043495">
    <property type="term" value="F:protein-membrane adaptor activity"/>
    <property type="evidence" value="ECO:0007669"/>
    <property type="project" value="InterPro"/>
</dbReference>
<keyword evidence="3" id="KW-0926">Vacuole</keyword>
<comment type="similarity">
    <text evidence="2">Belongs to the beta-catenin family.</text>
</comment>
<protein>
    <recommendedName>
        <fullName evidence="7">Vacuolar protein 8</fullName>
    </recommendedName>
</protein>
<evidence type="ECO:0000256" key="4">
    <source>
        <dbReference type="ARBA" id="ARBA00022737"/>
    </source>
</evidence>
<feature type="repeat" description="ARM" evidence="8">
    <location>
        <begin position="303"/>
        <end position="335"/>
    </location>
</feature>
<dbReference type="InterPro" id="IPR011989">
    <property type="entry name" value="ARM-like"/>
</dbReference>
<dbReference type="Gene3D" id="1.25.10.10">
    <property type="entry name" value="Leucine-rich Repeat Variant"/>
    <property type="match status" value="2"/>
</dbReference>
<dbReference type="PANTHER" id="PTHR47249">
    <property type="entry name" value="VACUOLAR PROTEIN 8"/>
    <property type="match status" value="1"/>
</dbReference>
<dbReference type="InterPro" id="IPR000225">
    <property type="entry name" value="Armadillo"/>
</dbReference>
<accession>A0A6U5YA74</accession>
<dbReference type="PANTHER" id="PTHR47249:SF1">
    <property type="entry name" value="VACUOLAR PROTEIN 8"/>
    <property type="match status" value="1"/>
</dbReference>
<organism evidence="9">
    <name type="scientific">Guillardia theta</name>
    <name type="common">Cryptophyte</name>
    <name type="synonym">Cryptomonas phi</name>
    <dbReference type="NCBI Taxonomy" id="55529"/>
    <lineage>
        <taxon>Eukaryota</taxon>
        <taxon>Cryptophyceae</taxon>
        <taxon>Pyrenomonadales</taxon>
        <taxon>Geminigeraceae</taxon>
        <taxon>Guillardia</taxon>
    </lineage>
</organism>
<reference evidence="9" key="1">
    <citation type="submission" date="2021-01" db="EMBL/GenBank/DDBJ databases">
        <authorList>
            <person name="Corre E."/>
            <person name="Pelletier E."/>
            <person name="Niang G."/>
            <person name="Scheremetjew M."/>
            <person name="Finn R."/>
            <person name="Kale V."/>
            <person name="Holt S."/>
            <person name="Cochrane G."/>
            <person name="Meng A."/>
            <person name="Brown T."/>
            <person name="Cohen L."/>
        </authorList>
    </citation>
    <scope>NUCLEOTIDE SEQUENCE</scope>
    <source>
        <strain evidence="9">CCMP 2712</strain>
    </source>
</reference>
<dbReference type="GO" id="GO:0005774">
    <property type="term" value="C:vacuolar membrane"/>
    <property type="evidence" value="ECO:0007669"/>
    <property type="project" value="UniProtKB-SubCell"/>
</dbReference>
<evidence type="ECO:0000256" key="6">
    <source>
        <dbReference type="ARBA" id="ARBA00023288"/>
    </source>
</evidence>